<proteinExistence type="predicted"/>
<sequence>MPSDHADGTGTIHITKFLRDFVIDFGPADLDPNQCPPPDTTSPAFAVDEERTADTQIPLMEANTTRAQEMEDEADESTATNQERLHSIA</sequence>
<feature type="region of interest" description="Disordered" evidence="1">
    <location>
        <begin position="65"/>
        <end position="89"/>
    </location>
</feature>
<dbReference type="EMBL" id="CAJMWQ010000123">
    <property type="protein sequence ID" value="CAE6340477.1"/>
    <property type="molecule type" value="Genomic_DNA"/>
</dbReference>
<comment type="caution">
    <text evidence="2">The sequence shown here is derived from an EMBL/GenBank/DDBJ whole genome shotgun (WGS) entry which is preliminary data.</text>
</comment>
<evidence type="ECO:0000313" key="2">
    <source>
        <dbReference type="EMBL" id="CAE6340477.1"/>
    </source>
</evidence>
<gene>
    <name evidence="2" type="ORF">RDB_LOCUS3019</name>
</gene>
<reference evidence="2" key="1">
    <citation type="submission" date="2021-01" db="EMBL/GenBank/DDBJ databases">
        <authorList>
            <person name="Kaushik A."/>
        </authorList>
    </citation>
    <scope>NUCLEOTIDE SEQUENCE</scope>
    <source>
        <strain evidence="2">AG1-1B</strain>
    </source>
</reference>
<accession>A0A8H2W6C9</accession>
<protein>
    <submittedName>
        <fullName evidence="2">Uncharacterized protein</fullName>
    </submittedName>
</protein>
<dbReference type="AlphaFoldDB" id="A0A8H2W6C9"/>
<evidence type="ECO:0000256" key="1">
    <source>
        <dbReference type="SAM" id="MobiDB-lite"/>
    </source>
</evidence>
<dbReference type="Proteomes" id="UP000663826">
    <property type="component" value="Unassembled WGS sequence"/>
</dbReference>
<organism evidence="2 3">
    <name type="scientific">Rhizoctonia solani</name>
    <dbReference type="NCBI Taxonomy" id="456999"/>
    <lineage>
        <taxon>Eukaryota</taxon>
        <taxon>Fungi</taxon>
        <taxon>Dikarya</taxon>
        <taxon>Basidiomycota</taxon>
        <taxon>Agaricomycotina</taxon>
        <taxon>Agaricomycetes</taxon>
        <taxon>Cantharellales</taxon>
        <taxon>Ceratobasidiaceae</taxon>
        <taxon>Rhizoctonia</taxon>
    </lineage>
</organism>
<name>A0A8H2W6C9_9AGAM</name>
<evidence type="ECO:0000313" key="3">
    <source>
        <dbReference type="Proteomes" id="UP000663826"/>
    </source>
</evidence>